<dbReference type="Proteomes" id="UP000078540">
    <property type="component" value="Unassembled WGS sequence"/>
</dbReference>
<accession>A0A195BCC9</accession>
<reference evidence="1 2" key="1">
    <citation type="submission" date="2015-09" db="EMBL/GenBank/DDBJ databases">
        <title>Atta colombica WGS genome.</title>
        <authorList>
            <person name="Nygaard S."/>
            <person name="Hu H."/>
            <person name="Boomsma J."/>
            <person name="Zhang G."/>
        </authorList>
    </citation>
    <scope>NUCLEOTIDE SEQUENCE [LARGE SCALE GENOMIC DNA]</scope>
    <source>
        <strain evidence="1">Treedump-2</strain>
        <tissue evidence="1">Whole body</tissue>
    </source>
</reference>
<gene>
    <name evidence="1" type="ORF">ALC53_07216</name>
</gene>
<keyword evidence="2" id="KW-1185">Reference proteome</keyword>
<name>A0A195BCC9_9HYME</name>
<dbReference type="EMBL" id="KQ976514">
    <property type="protein sequence ID" value="KYM82216.1"/>
    <property type="molecule type" value="Genomic_DNA"/>
</dbReference>
<evidence type="ECO:0000313" key="1">
    <source>
        <dbReference type="EMBL" id="KYM82216.1"/>
    </source>
</evidence>
<dbReference type="AlphaFoldDB" id="A0A195BCC9"/>
<evidence type="ECO:0000313" key="2">
    <source>
        <dbReference type="Proteomes" id="UP000078540"/>
    </source>
</evidence>
<sequence>MHKRILLLFETFLEKALSRAKSINFTIEKNTPTVFYSELMQADTAIGTPPDFKVNTPLKSHQSKIESLTVARELFYIQSNNGHGHYARCVHTPYVNKDGNMTKISRIAVTGVARELPHAVLAMPTRVLERTKKEVIQSQTRRRKRKVQRRMVLNESFASLVTLAYYANLSINARKIHKTILRGPELFERRNGGHLQEY</sequence>
<protein>
    <submittedName>
        <fullName evidence="1">Uncharacterized protein</fullName>
    </submittedName>
</protein>
<organism evidence="1 2">
    <name type="scientific">Atta colombica</name>
    <dbReference type="NCBI Taxonomy" id="520822"/>
    <lineage>
        <taxon>Eukaryota</taxon>
        <taxon>Metazoa</taxon>
        <taxon>Ecdysozoa</taxon>
        <taxon>Arthropoda</taxon>
        <taxon>Hexapoda</taxon>
        <taxon>Insecta</taxon>
        <taxon>Pterygota</taxon>
        <taxon>Neoptera</taxon>
        <taxon>Endopterygota</taxon>
        <taxon>Hymenoptera</taxon>
        <taxon>Apocrita</taxon>
        <taxon>Aculeata</taxon>
        <taxon>Formicoidea</taxon>
        <taxon>Formicidae</taxon>
        <taxon>Myrmicinae</taxon>
        <taxon>Atta</taxon>
    </lineage>
</organism>
<proteinExistence type="predicted"/>